<keyword evidence="7 8" id="KW-0472">Membrane</keyword>
<feature type="transmembrane region" description="Helical" evidence="8">
    <location>
        <begin position="254"/>
        <end position="284"/>
    </location>
</feature>
<dbReference type="InterPro" id="IPR025997">
    <property type="entry name" value="SBP_2_dom"/>
</dbReference>
<proteinExistence type="inferred from homology"/>
<gene>
    <name evidence="10" type="ORF">AB8O55_17830</name>
</gene>
<evidence type="ECO:0000256" key="8">
    <source>
        <dbReference type="SAM" id="Phobius"/>
    </source>
</evidence>
<reference evidence="10 11" key="1">
    <citation type="submission" date="2024-08" db="EMBL/GenBank/DDBJ databases">
        <title>Genome mining of Saccharopolyspora cebuensis PGLac3 from Nigerian medicinal plant.</title>
        <authorList>
            <person name="Ezeobiora C.E."/>
            <person name="Igbokwe N.H."/>
            <person name="Amin D.H."/>
            <person name="Mendie U.E."/>
        </authorList>
    </citation>
    <scope>NUCLEOTIDE SEQUENCE [LARGE SCALE GENOMIC DNA]</scope>
    <source>
        <strain evidence="10 11">PGLac3</strain>
    </source>
</reference>
<dbReference type="PANTHER" id="PTHR46847">
    <property type="entry name" value="D-ALLOSE-BINDING PERIPLASMIC PROTEIN-RELATED"/>
    <property type="match status" value="1"/>
</dbReference>
<feature type="transmembrane region" description="Helical" evidence="8">
    <location>
        <begin position="296"/>
        <end position="315"/>
    </location>
</feature>
<sequence length="646" mass="65368">MPDDGVSAQRRTAALGRAAGPLGGLVVLVVLLALLSPDFLTANNLLNVGVQASVVAVLAFGMTFVIVSGGIDLSVGSVAGLAGIVTGWAVAGAGLPLWLAVPLGLAAGAAAGLVSGVLVTAGRVPPFIATLAMLSMARGLALVIADGRPISVGGWLGELGSGELFGFLPYPVLVMVVIGLLTALVLRRTYAGRAMYAIGGNAEAARLSGIKVTRQKLLIYALSGLFAAVAGILLTARLASAQPEAGTGYELDAIAAVVIGGASLAGGVGSALGTFLGALVLAVLRNGLNLLDVSAFWQQVVIGAVIAAAVLFDTLRQRRRTGRRGPPPLRSPALRRGLAAVVALVVVAGGWAVYQRQQGAEDGRLEIALSVSTLNNPFFVDLRAGAQQEAARLGVDLNVTDAGEDASRQADAVQNAIARDVDAIVVNPVDSDAVVPSVEAAGRAGIPVVAVDRAPSSGTVVTTVASDNVEGGRLAARELARLVGSGPVAVLEGQPGTSAARERGRGFTEEIARFPGIEVVASQPADFDRTRALNVMQNIAQAHPDVRGVFAANDEMALGAIKALGDRAGDQVKVVGFDGTPEGLDAVGAGTATATVAQQPKLLGRAAVEQAVRAARGEVPAAAGTTTSIPVQVITRNNLEAFRTGR</sequence>
<keyword evidence="11" id="KW-1185">Reference proteome</keyword>
<feature type="transmembrane region" description="Helical" evidence="8">
    <location>
        <begin position="73"/>
        <end position="91"/>
    </location>
</feature>
<feature type="transmembrane region" description="Helical" evidence="8">
    <location>
        <begin position="335"/>
        <end position="354"/>
    </location>
</feature>
<evidence type="ECO:0000256" key="1">
    <source>
        <dbReference type="ARBA" id="ARBA00004651"/>
    </source>
</evidence>
<dbReference type="RefSeq" id="WP_345367008.1">
    <property type="nucleotide sequence ID" value="NZ_BAABII010000017.1"/>
</dbReference>
<dbReference type="SUPFAM" id="SSF53822">
    <property type="entry name" value="Periplasmic binding protein-like I"/>
    <property type="match status" value="1"/>
</dbReference>
<dbReference type="CDD" id="cd06579">
    <property type="entry name" value="TM_PBP1_transp_AraH_like"/>
    <property type="match status" value="1"/>
</dbReference>
<evidence type="ECO:0000313" key="10">
    <source>
        <dbReference type="EMBL" id="MEY8041267.1"/>
    </source>
</evidence>
<evidence type="ECO:0000256" key="4">
    <source>
        <dbReference type="ARBA" id="ARBA00022692"/>
    </source>
</evidence>
<evidence type="ECO:0000256" key="5">
    <source>
        <dbReference type="ARBA" id="ARBA00022729"/>
    </source>
</evidence>
<dbReference type="InterPro" id="IPR028082">
    <property type="entry name" value="Peripla_BP_I"/>
</dbReference>
<feature type="transmembrane region" description="Helical" evidence="8">
    <location>
        <begin position="18"/>
        <end position="36"/>
    </location>
</feature>
<evidence type="ECO:0000256" key="2">
    <source>
        <dbReference type="ARBA" id="ARBA00007639"/>
    </source>
</evidence>
<evidence type="ECO:0000256" key="6">
    <source>
        <dbReference type="ARBA" id="ARBA00022989"/>
    </source>
</evidence>
<dbReference type="Gene3D" id="3.40.50.2300">
    <property type="match status" value="2"/>
</dbReference>
<protein>
    <submittedName>
        <fullName evidence="10">Substrate-binding domain-containing protein</fullName>
    </submittedName>
</protein>
<keyword evidence="6 8" id="KW-1133">Transmembrane helix</keyword>
<feature type="domain" description="Periplasmic binding protein" evidence="9">
    <location>
        <begin position="367"/>
        <end position="618"/>
    </location>
</feature>
<dbReference type="Pfam" id="PF13407">
    <property type="entry name" value="Peripla_BP_4"/>
    <property type="match status" value="1"/>
</dbReference>
<dbReference type="InterPro" id="IPR001851">
    <property type="entry name" value="ABC_transp_permease"/>
</dbReference>
<feature type="transmembrane region" description="Helical" evidence="8">
    <location>
        <begin position="97"/>
        <end position="120"/>
    </location>
</feature>
<keyword evidence="4 8" id="KW-0812">Transmembrane</keyword>
<organism evidence="10 11">
    <name type="scientific">Saccharopolyspora cebuensis</name>
    <dbReference type="NCBI Taxonomy" id="418759"/>
    <lineage>
        <taxon>Bacteria</taxon>
        <taxon>Bacillati</taxon>
        <taxon>Actinomycetota</taxon>
        <taxon>Actinomycetes</taxon>
        <taxon>Pseudonocardiales</taxon>
        <taxon>Pseudonocardiaceae</taxon>
        <taxon>Saccharopolyspora</taxon>
    </lineage>
</organism>
<evidence type="ECO:0000313" key="11">
    <source>
        <dbReference type="Proteomes" id="UP001564626"/>
    </source>
</evidence>
<evidence type="ECO:0000256" key="7">
    <source>
        <dbReference type="ARBA" id="ARBA00023136"/>
    </source>
</evidence>
<dbReference type="Proteomes" id="UP001564626">
    <property type="component" value="Unassembled WGS sequence"/>
</dbReference>
<feature type="transmembrane region" description="Helical" evidence="8">
    <location>
        <begin position="48"/>
        <end position="66"/>
    </location>
</feature>
<keyword evidence="3" id="KW-1003">Cell membrane</keyword>
<feature type="transmembrane region" description="Helical" evidence="8">
    <location>
        <begin position="217"/>
        <end position="234"/>
    </location>
</feature>
<dbReference type="EMBL" id="JBGEHV010000033">
    <property type="protein sequence ID" value="MEY8041267.1"/>
    <property type="molecule type" value="Genomic_DNA"/>
</dbReference>
<comment type="similarity">
    <text evidence="2">Belongs to the bacterial solute-binding protein 2 family.</text>
</comment>
<name>A0ABV4CJJ8_9PSEU</name>
<evidence type="ECO:0000259" key="9">
    <source>
        <dbReference type="Pfam" id="PF13407"/>
    </source>
</evidence>
<comment type="subcellular location">
    <subcellularLocation>
        <location evidence="1">Cell membrane</location>
        <topology evidence="1">Multi-pass membrane protein</topology>
    </subcellularLocation>
</comment>
<dbReference type="Pfam" id="PF02653">
    <property type="entry name" value="BPD_transp_2"/>
    <property type="match status" value="1"/>
</dbReference>
<accession>A0ABV4CJJ8</accession>
<feature type="transmembrane region" description="Helical" evidence="8">
    <location>
        <begin position="165"/>
        <end position="186"/>
    </location>
</feature>
<comment type="caution">
    <text evidence="10">The sequence shown here is derived from an EMBL/GenBank/DDBJ whole genome shotgun (WGS) entry which is preliminary data.</text>
</comment>
<keyword evidence="5" id="KW-0732">Signal</keyword>
<feature type="transmembrane region" description="Helical" evidence="8">
    <location>
        <begin position="127"/>
        <end position="145"/>
    </location>
</feature>
<dbReference type="PANTHER" id="PTHR46847:SF1">
    <property type="entry name" value="D-ALLOSE-BINDING PERIPLASMIC PROTEIN-RELATED"/>
    <property type="match status" value="1"/>
</dbReference>
<evidence type="ECO:0000256" key="3">
    <source>
        <dbReference type="ARBA" id="ARBA00022475"/>
    </source>
</evidence>